<proteinExistence type="predicted"/>
<accession>A0A8S5R7A1</accession>
<dbReference type="EMBL" id="BK015834">
    <property type="protein sequence ID" value="DAE27280.1"/>
    <property type="molecule type" value="Genomic_DNA"/>
</dbReference>
<organism evidence="1">
    <name type="scientific">virus sp. ctWpE22</name>
    <dbReference type="NCBI Taxonomy" id="2826805"/>
    <lineage>
        <taxon>Viruses</taxon>
    </lineage>
</organism>
<name>A0A8S5R7A1_9VIRU</name>
<protein>
    <submittedName>
        <fullName evidence="1">Uncharacterized protein</fullName>
    </submittedName>
</protein>
<sequence length="31" mass="3830">MFRRFLRRWECLLKGRHSFFITVFVDAVGLQ</sequence>
<evidence type="ECO:0000313" key="1">
    <source>
        <dbReference type="EMBL" id="DAE27280.1"/>
    </source>
</evidence>
<reference evidence="1" key="1">
    <citation type="journal article" date="2021" name="Proc. Natl. Acad. Sci. U.S.A.">
        <title>A Catalog of Tens of Thousands of Viruses from Human Metagenomes Reveals Hidden Associations with Chronic Diseases.</title>
        <authorList>
            <person name="Tisza M.J."/>
            <person name="Buck C.B."/>
        </authorList>
    </citation>
    <scope>NUCLEOTIDE SEQUENCE</scope>
    <source>
        <strain evidence="1">CtWpE22</strain>
    </source>
</reference>